<evidence type="ECO:0000313" key="8">
    <source>
        <dbReference type="EMBL" id="GGA42067.1"/>
    </source>
</evidence>
<feature type="transmembrane region" description="Helical" evidence="7">
    <location>
        <begin position="61"/>
        <end position="82"/>
    </location>
</feature>
<evidence type="ECO:0000256" key="2">
    <source>
        <dbReference type="ARBA" id="ARBA00006679"/>
    </source>
</evidence>
<dbReference type="RefSeq" id="WP_188795987.1">
    <property type="nucleotide sequence ID" value="NZ_BMJA01000003.1"/>
</dbReference>
<organism evidence="8 9">
    <name type="scientific">Dyella nitratireducens</name>
    <dbReference type="NCBI Taxonomy" id="1849580"/>
    <lineage>
        <taxon>Bacteria</taxon>
        <taxon>Pseudomonadati</taxon>
        <taxon>Pseudomonadota</taxon>
        <taxon>Gammaproteobacteria</taxon>
        <taxon>Lysobacterales</taxon>
        <taxon>Rhodanobacteraceae</taxon>
        <taxon>Dyella</taxon>
    </lineage>
</organism>
<dbReference type="InterPro" id="IPR032808">
    <property type="entry name" value="DoxX"/>
</dbReference>
<dbReference type="EMBL" id="BMJA01000003">
    <property type="protein sequence ID" value="GGA42067.1"/>
    <property type="molecule type" value="Genomic_DNA"/>
</dbReference>
<evidence type="ECO:0000256" key="4">
    <source>
        <dbReference type="ARBA" id="ARBA00022692"/>
    </source>
</evidence>
<dbReference type="PANTHER" id="PTHR33452:SF1">
    <property type="entry name" value="INNER MEMBRANE PROTEIN YPHA-RELATED"/>
    <property type="match status" value="1"/>
</dbReference>
<evidence type="ECO:0000256" key="1">
    <source>
        <dbReference type="ARBA" id="ARBA00004651"/>
    </source>
</evidence>
<comment type="similarity">
    <text evidence="2">Belongs to the DoxX family.</text>
</comment>
<reference evidence="9" key="1">
    <citation type="journal article" date="2019" name="Int. J. Syst. Evol. Microbiol.">
        <title>The Global Catalogue of Microorganisms (GCM) 10K type strain sequencing project: providing services to taxonomists for standard genome sequencing and annotation.</title>
        <authorList>
            <consortium name="The Broad Institute Genomics Platform"/>
            <consortium name="The Broad Institute Genome Sequencing Center for Infectious Disease"/>
            <person name="Wu L."/>
            <person name="Ma J."/>
        </authorList>
    </citation>
    <scope>NUCLEOTIDE SEQUENCE [LARGE SCALE GENOMIC DNA]</scope>
    <source>
        <strain evidence="9">CGMCC 1.15439</strain>
    </source>
</reference>
<sequence length="145" mass="15184">MSNQTYASAAVVPATVPDALTTIVPAIGRVMISAIFILAGLSKIAAPAMTIGYIQSVGLPLPQVAFGISVLVEVVGGITLLLGYRTRIVASVLFVFALVTAAFFHHNFADQNQFIHFFKNVAMAGGLLHVVAFGGGRISLDGRRA</sequence>
<proteinExistence type="inferred from homology"/>
<dbReference type="Pfam" id="PF07681">
    <property type="entry name" value="DoxX"/>
    <property type="match status" value="1"/>
</dbReference>
<keyword evidence="3" id="KW-1003">Cell membrane</keyword>
<dbReference type="Proteomes" id="UP000620046">
    <property type="component" value="Unassembled WGS sequence"/>
</dbReference>
<keyword evidence="9" id="KW-1185">Reference proteome</keyword>
<keyword evidence="6 7" id="KW-0472">Membrane</keyword>
<evidence type="ECO:0000256" key="5">
    <source>
        <dbReference type="ARBA" id="ARBA00022989"/>
    </source>
</evidence>
<dbReference type="PANTHER" id="PTHR33452">
    <property type="entry name" value="OXIDOREDUCTASE CATD-RELATED"/>
    <property type="match status" value="1"/>
</dbReference>
<accession>A0ABQ1GE56</accession>
<evidence type="ECO:0000313" key="9">
    <source>
        <dbReference type="Proteomes" id="UP000620046"/>
    </source>
</evidence>
<evidence type="ECO:0000256" key="7">
    <source>
        <dbReference type="SAM" id="Phobius"/>
    </source>
</evidence>
<name>A0ABQ1GE56_9GAMM</name>
<feature type="transmembrane region" description="Helical" evidence="7">
    <location>
        <begin position="34"/>
        <end position="55"/>
    </location>
</feature>
<gene>
    <name evidence="8" type="ORF">GCM10010981_33900</name>
</gene>
<dbReference type="InterPro" id="IPR051907">
    <property type="entry name" value="DoxX-like_oxidoreductase"/>
</dbReference>
<feature type="transmembrane region" description="Helical" evidence="7">
    <location>
        <begin position="89"/>
        <end position="109"/>
    </location>
</feature>
<keyword evidence="4 7" id="KW-0812">Transmembrane</keyword>
<comment type="caution">
    <text evidence="8">The sequence shown here is derived from an EMBL/GenBank/DDBJ whole genome shotgun (WGS) entry which is preliminary data.</text>
</comment>
<protein>
    <submittedName>
        <fullName evidence="8">LysR family transcriptional regulator</fullName>
    </submittedName>
</protein>
<keyword evidence="5 7" id="KW-1133">Transmembrane helix</keyword>
<evidence type="ECO:0000256" key="6">
    <source>
        <dbReference type="ARBA" id="ARBA00023136"/>
    </source>
</evidence>
<feature type="transmembrane region" description="Helical" evidence="7">
    <location>
        <begin position="121"/>
        <end position="140"/>
    </location>
</feature>
<comment type="subcellular location">
    <subcellularLocation>
        <location evidence="1">Cell membrane</location>
        <topology evidence="1">Multi-pass membrane protein</topology>
    </subcellularLocation>
</comment>
<evidence type="ECO:0000256" key="3">
    <source>
        <dbReference type="ARBA" id="ARBA00022475"/>
    </source>
</evidence>